<sequence length="236" mass="26375">MINLNKAIESSKFLQIGIQDESERIPSVRLEEDGAFLYDEGGIGIEAFCSPFDQTGEIVCAAEKLTRAKLFRGLRPNVGKRLSHDLKLHFEVVVPGSQRVILPSGESHISEDEKACIWLDNKGGRTLYVNIFDINVAGQIFLINVDNPGGIEIEGQSTYIYGQNRKNHKPPTCGKSWNDRTWRNTKVDSGGSDIPDCVWRSVELWAVSSAGCSYLLRCYRDTLYPSPANLHWRDGA</sequence>
<dbReference type="Proteomes" id="UP000297299">
    <property type="component" value="Unassembled WGS sequence"/>
</dbReference>
<name>A0A4Y8CJC9_9HELO</name>
<reference evidence="1 2" key="1">
    <citation type="submission" date="2017-11" db="EMBL/GenBank/DDBJ databases">
        <title>Comparative genomics of Botrytis spp.</title>
        <authorList>
            <person name="Valero-Jimenez C.A."/>
            <person name="Tapia P."/>
            <person name="Veloso J."/>
            <person name="Silva-Moreno E."/>
            <person name="Staats M."/>
            <person name="Valdes J.H."/>
            <person name="Van Kan J.A.L."/>
        </authorList>
    </citation>
    <scope>NUCLEOTIDE SEQUENCE [LARGE SCALE GENOMIC DNA]</scope>
    <source>
        <strain evidence="1 2">MUCL2830</strain>
    </source>
</reference>
<evidence type="ECO:0000313" key="2">
    <source>
        <dbReference type="Proteomes" id="UP000297299"/>
    </source>
</evidence>
<evidence type="ECO:0000313" key="1">
    <source>
        <dbReference type="EMBL" id="TEY35750.1"/>
    </source>
</evidence>
<organism evidence="1 2">
    <name type="scientific">Botryotinia calthae</name>
    <dbReference type="NCBI Taxonomy" id="38488"/>
    <lineage>
        <taxon>Eukaryota</taxon>
        <taxon>Fungi</taxon>
        <taxon>Dikarya</taxon>
        <taxon>Ascomycota</taxon>
        <taxon>Pezizomycotina</taxon>
        <taxon>Leotiomycetes</taxon>
        <taxon>Helotiales</taxon>
        <taxon>Sclerotiniaceae</taxon>
        <taxon>Botryotinia</taxon>
    </lineage>
</organism>
<proteinExistence type="predicted"/>
<dbReference type="OrthoDB" id="3223806at2759"/>
<dbReference type="AlphaFoldDB" id="A0A4Y8CJC9"/>
<gene>
    <name evidence="1" type="ORF">BOTCAL_0583g00040</name>
</gene>
<dbReference type="EMBL" id="PHWZ01000580">
    <property type="protein sequence ID" value="TEY35750.1"/>
    <property type="molecule type" value="Genomic_DNA"/>
</dbReference>
<accession>A0A4Y8CJC9</accession>
<protein>
    <submittedName>
        <fullName evidence="1">Uncharacterized protein</fullName>
    </submittedName>
</protein>
<comment type="caution">
    <text evidence="1">The sequence shown here is derived from an EMBL/GenBank/DDBJ whole genome shotgun (WGS) entry which is preliminary data.</text>
</comment>
<keyword evidence="2" id="KW-1185">Reference proteome</keyword>